<evidence type="ECO:0000313" key="1">
    <source>
        <dbReference type="EMBL" id="OIJ21423.1"/>
    </source>
</evidence>
<comment type="caution">
    <text evidence="1">The sequence shown here is derived from an EMBL/GenBank/DDBJ whole genome shotgun (WGS) entry which is preliminary data.</text>
</comment>
<protein>
    <recommendedName>
        <fullName evidence="3">DUF2225 domain-containing protein</fullName>
    </recommendedName>
</protein>
<dbReference type="Proteomes" id="UP000180057">
    <property type="component" value="Unassembled WGS sequence"/>
</dbReference>
<evidence type="ECO:0008006" key="3">
    <source>
        <dbReference type="Google" id="ProtNLM"/>
    </source>
</evidence>
<sequence>MSEKLRPFYDKTVKCPVCSFTYTTTKVRSRFIRVEKIEADFFTKYKDEELNPVFYEVSVCKKCGYAFADTFSNSFSPTIIDSIKSKITNKWKERDFGSERTIQQVIDTYKLAILSGSIKQETSVVLAGISLRLAWLYRIIKIKEQEHRFLKLSLENYKNSYANSDYSGTQMTEMRLFYLIGELSRQIGDRDGAVKFFSKVINHKNRSMESKLVEMAREQWYLIRENDKVI</sequence>
<reference evidence="1 2" key="1">
    <citation type="submission" date="2016-10" db="EMBL/GenBank/DDBJ databases">
        <title>Draft genome sequences of four alkaliphilic bacteria belonging to the Anaerobacillus genus.</title>
        <authorList>
            <person name="Bassil N.M."/>
            <person name="Lloyd J.R."/>
        </authorList>
    </citation>
    <scope>NUCLEOTIDE SEQUENCE [LARGE SCALE GENOMIC DNA]</scope>
    <source>
        <strain evidence="1 2">DSM 22531</strain>
    </source>
</reference>
<proteinExistence type="predicted"/>
<dbReference type="EMBL" id="MLQS01000001">
    <property type="protein sequence ID" value="OIJ21423.1"/>
    <property type="molecule type" value="Genomic_DNA"/>
</dbReference>
<dbReference type="Pfam" id="PF09986">
    <property type="entry name" value="DUF2225"/>
    <property type="match status" value="1"/>
</dbReference>
<organism evidence="1 2">
    <name type="scientific">Anaerobacillus alkalidiazotrophicus</name>
    <dbReference type="NCBI Taxonomy" id="472963"/>
    <lineage>
        <taxon>Bacteria</taxon>
        <taxon>Bacillati</taxon>
        <taxon>Bacillota</taxon>
        <taxon>Bacilli</taxon>
        <taxon>Bacillales</taxon>
        <taxon>Bacillaceae</taxon>
        <taxon>Anaerobacillus</taxon>
    </lineage>
</organism>
<accession>A0A1S2MA88</accession>
<evidence type="ECO:0000313" key="2">
    <source>
        <dbReference type="Proteomes" id="UP000180057"/>
    </source>
</evidence>
<name>A0A1S2MA88_9BACI</name>
<dbReference type="RefSeq" id="WP_071388037.1">
    <property type="nucleotide sequence ID" value="NZ_MLQS01000001.1"/>
</dbReference>
<dbReference type="AlphaFoldDB" id="A0A1S2MA88"/>
<dbReference type="STRING" id="472963.BKP45_01210"/>
<dbReference type="OrthoDB" id="9780343at2"/>
<keyword evidence="2" id="KW-1185">Reference proteome</keyword>
<gene>
    <name evidence="1" type="ORF">BKP45_01210</name>
</gene>
<dbReference type="InterPro" id="IPR018708">
    <property type="entry name" value="DUF2225"/>
</dbReference>